<comment type="caution">
    <text evidence="1">The sequence shown here is derived from an EMBL/GenBank/DDBJ whole genome shotgun (WGS) entry which is preliminary data.</text>
</comment>
<keyword evidence="3" id="KW-1185">Reference proteome</keyword>
<evidence type="ECO:0000313" key="1">
    <source>
        <dbReference type="EMBL" id="MDP9904802.1"/>
    </source>
</evidence>
<sequence length="142" mass="15475">MFNHFVPCMHRENVFVMSYDVFLQGFVNGEPVLGGGVQMREVLAPFIVREEPDSRCLLIEYGDGTADVYLADDGMMANHISGEQPWELVVKGAAGAGWVIMPVGCPTCLTEEAQRADLPESIREDAVVTATGADLLRAIRSS</sequence>
<protein>
    <submittedName>
        <fullName evidence="1">Uncharacterized protein</fullName>
    </submittedName>
</protein>
<proteinExistence type="predicted"/>
<evidence type="ECO:0000313" key="2">
    <source>
        <dbReference type="EMBL" id="MDQ0180769.1"/>
    </source>
</evidence>
<dbReference type="Proteomes" id="UP001230951">
    <property type="component" value="Unassembled WGS sequence"/>
</dbReference>
<gene>
    <name evidence="1" type="ORF">J2S90_001757</name>
    <name evidence="2" type="ORF">J2S93_002196</name>
</gene>
<dbReference type="RefSeq" id="WP_306960716.1">
    <property type="nucleotide sequence ID" value="NZ_JAUSRG010000003.1"/>
</dbReference>
<evidence type="ECO:0000313" key="3">
    <source>
        <dbReference type="Proteomes" id="UP001230951"/>
    </source>
</evidence>
<dbReference type="EMBL" id="JAUSTF010000004">
    <property type="protein sequence ID" value="MDQ0180769.1"/>
    <property type="molecule type" value="Genomic_DNA"/>
</dbReference>
<accession>A0AAW8DGK8</accession>
<dbReference type="AlphaFoldDB" id="A0AAW8DGK8"/>
<dbReference type="EMBL" id="JAUSRG010000003">
    <property type="protein sequence ID" value="MDP9904802.1"/>
    <property type="molecule type" value="Genomic_DNA"/>
</dbReference>
<organism evidence="1 4">
    <name type="scientific">Arthrobacter bambusae</name>
    <dbReference type="NCBI Taxonomy" id="1338426"/>
    <lineage>
        <taxon>Bacteria</taxon>
        <taxon>Bacillati</taxon>
        <taxon>Actinomycetota</taxon>
        <taxon>Actinomycetes</taxon>
        <taxon>Micrococcales</taxon>
        <taxon>Micrococcaceae</taxon>
        <taxon>Arthrobacter</taxon>
    </lineage>
</organism>
<reference evidence="1 3" key="1">
    <citation type="submission" date="2023-07" db="EMBL/GenBank/DDBJ databases">
        <title>Sorghum-associated microbial communities from plants grown in Nebraska, USA.</title>
        <authorList>
            <person name="Schachtman D."/>
        </authorList>
    </citation>
    <scope>NUCLEOTIDE SEQUENCE</scope>
    <source>
        <strain evidence="1">DS1006</strain>
        <strain evidence="2 3">DS1016</strain>
    </source>
</reference>
<dbReference type="Proteomes" id="UP001242995">
    <property type="component" value="Unassembled WGS sequence"/>
</dbReference>
<name>A0AAW8DGK8_9MICC</name>
<evidence type="ECO:0000313" key="4">
    <source>
        <dbReference type="Proteomes" id="UP001242995"/>
    </source>
</evidence>